<accession>A0A382R7X8</accession>
<sequence length="313" mass="36647">ILDFHLSHRTSSNFEYEPTKKTPKIIWRYLSSSNLLENIDNIDLGDLEKISLIEKATHNGSYTEQELFELYKRFQFNVDQLLNVKEIYKLLLGFEGRALLYQRLILTKDTQEILDLSSRLKKSFIDENISNAFNEKLSKILIEIKEEDVPSNYSTFYQKNLDIQNPKKVNIKINNKVIHQSKLLNYFKKNYEIKKIEKETNDLIKSIKKKKDYSVSYKDLMLLESLKSDGVQISKKYKNLFEFDQSNIPTDIQLLINNSEIAMVLLRIVEIIGEDDLNELGSDTLYFIISALNQLNIDPIRNNILLKVLPLKV</sequence>
<protein>
    <submittedName>
        <fullName evidence="1">Uncharacterized protein</fullName>
    </submittedName>
</protein>
<dbReference type="AlphaFoldDB" id="A0A382R7X8"/>
<gene>
    <name evidence="1" type="ORF">METZ01_LOCUS346139</name>
</gene>
<evidence type="ECO:0000313" key="1">
    <source>
        <dbReference type="EMBL" id="SVC93285.1"/>
    </source>
</evidence>
<reference evidence="1" key="1">
    <citation type="submission" date="2018-05" db="EMBL/GenBank/DDBJ databases">
        <authorList>
            <person name="Lanie J.A."/>
            <person name="Ng W.-L."/>
            <person name="Kazmierczak K.M."/>
            <person name="Andrzejewski T.M."/>
            <person name="Davidsen T.M."/>
            <person name="Wayne K.J."/>
            <person name="Tettelin H."/>
            <person name="Glass J.I."/>
            <person name="Rusch D."/>
            <person name="Podicherti R."/>
            <person name="Tsui H.-C.T."/>
            <person name="Winkler M.E."/>
        </authorList>
    </citation>
    <scope>NUCLEOTIDE SEQUENCE</scope>
</reference>
<feature type="non-terminal residue" evidence="1">
    <location>
        <position position="1"/>
    </location>
</feature>
<dbReference type="EMBL" id="UINC01119456">
    <property type="protein sequence ID" value="SVC93285.1"/>
    <property type="molecule type" value="Genomic_DNA"/>
</dbReference>
<name>A0A382R7X8_9ZZZZ</name>
<proteinExistence type="predicted"/>
<organism evidence="1">
    <name type="scientific">marine metagenome</name>
    <dbReference type="NCBI Taxonomy" id="408172"/>
    <lineage>
        <taxon>unclassified sequences</taxon>
        <taxon>metagenomes</taxon>
        <taxon>ecological metagenomes</taxon>
    </lineage>
</organism>